<sequence length="582" mass="64743">MVLDHKIKLLLLFCITLLILIITISLTQKSNFGAGNQLYSISVKIATTDVDNDPKAFSVTEQYEPEDDAGWHPSDYSLVSPDYVKSYDQLFKYFDGIGKKNSNPIPIANINVYQTNIYNVLYDYQLNPFHHSSNLPENVINSLGTINLSYRHRVGPTIYTASYDRYYLGTAQASSIQCPGTSTGTSSCTLTVQSGDFLIAVQDTYVPCNLYNKPSVYKIVDDSGLQGDCPTDITNCGSNNLIQTSKCSSCTVNFDINGSDQEALTNFASPTITLNENMSVKIDANHTVSNGIFPYCEAMFTGGFGFYGNFISNTSDTPYAANLFKALRGSRVRGSSFIKKIYATSNDFTNSKAFVIVIVCNVINRTPLDNCTFDSYDLNIYDGPSFSTTITSPSIIWNCNSTTITTMTNRLSLALVYDLMLVGTHFNIGPDYGTMWIEIHHINDSNPSQPEVRTLCSYASSSHVNKAFDVSYLIPLAEYCYKNNNHIELKIFMNVHESGKPPTIITANINDFIYAHQSNNSVISVKFGTWKYQTNDTRINTQVDLFGNDPDSYGSFFYSTDSYNFKPSGTNPKIWTCSNNCN</sequence>
<protein>
    <submittedName>
        <fullName evidence="1">Uncharacterized protein</fullName>
    </submittedName>
</protein>
<dbReference type="AlphaFoldDB" id="A0A6C0I9Q2"/>
<organism evidence="1">
    <name type="scientific">viral metagenome</name>
    <dbReference type="NCBI Taxonomy" id="1070528"/>
    <lineage>
        <taxon>unclassified sequences</taxon>
        <taxon>metagenomes</taxon>
        <taxon>organismal metagenomes</taxon>
    </lineage>
</organism>
<proteinExistence type="predicted"/>
<evidence type="ECO:0000313" key="1">
    <source>
        <dbReference type="EMBL" id="QHT89107.1"/>
    </source>
</evidence>
<dbReference type="EMBL" id="MN740136">
    <property type="protein sequence ID" value="QHT89107.1"/>
    <property type="molecule type" value="Genomic_DNA"/>
</dbReference>
<reference evidence="1" key="1">
    <citation type="journal article" date="2020" name="Nature">
        <title>Giant virus diversity and host interactions through global metagenomics.</title>
        <authorList>
            <person name="Schulz F."/>
            <person name="Roux S."/>
            <person name="Paez-Espino D."/>
            <person name="Jungbluth S."/>
            <person name="Walsh D.A."/>
            <person name="Denef V.J."/>
            <person name="McMahon K.D."/>
            <person name="Konstantinidis K.T."/>
            <person name="Eloe-Fadrosh E.A."/>
            <person name="Kyrpides N.C."/>
            <person name="Woyke T."/>
        </authorList>
    </citation>
    <scope>NUCLEOTIDE SEQUENCE</scope>
    <source>
        <strain evidence="1">GVMAG-M-3300023184-53</strain>
    </source>
</reference>
<accession>A0A6C0I9Q2</accession>
<name>A0A6C0I9Q2_9ZZZZ</name>